<evidence type="ECO:0000256" key="1">
    <source>
        <dbReference type="SAM" id="Phobius"/>
    </source>
</evidence>
<comment type="caution">
    <text evidence="3">The sequence shown here is derived from an EMBL/GenBank/DDBJ whole genome shotgun (WGS) entry which is preliminary data.</text>
</comment>
<keyword evidence="1" id="KW-1133">Transmembrane helix</keyword>
<evidence type="ECO:0000313" key="3">
    <source>
        <dbReference type="EMBL" id="KKS42777.1"/>
    </source>
</evidence>
<dbReference type="CDD" id="cd03392">
    <property type="entry name" value="PAP2_like_2"/>
    <property type="match status" value="1"/>
</dbReference>
<feature type="transmembrane region" description="Helical" evidence="1">
    <location>
        <begin position="187"/>
        <end position="205"/>
    </location>
</feature>
<dbReference type="InterPro" id="IPR000326">
    <property type="entry name" value="PAP2/HPO"/>
</dbReference>
<feature type="transmembrane region" description="Helical" evidence="1">
    <location>
        <begin position="16"/>
        <end position="34"/>
    </location>
</feature>
<dbReference type="PANTHER" id="PTHR14969:SF13">
    <property type="entry name" value="AT30094P"/>
    <property type="match status" value="1"/>
</dbReference>
<dbReference type="EMBL" id="LCDA01000006">
    <property type="protein sequence ID" value="KKS42777.1"/>
    <property type="molecule type" value="Genomic_DNA"/>
</dbReference>
<keyword evidence="1" id="KW-0472">Membrane</keyword>
<dbReference type="PANTHER" id="PTHR14969">
    <property type="entry name" value="SPHINGOSINE-1-PHOSPHATE PHOSPHOHYDROLASE"/>
    <property type="match status" value="1"/>
</dbReference>
<protein>
    <submittedName>
        <fullName evidence="3">ORF2 protein</fullName>
    </submittedName>
</protein>
<dbReference type="SUPFAM" id="SSF48317">
    <property type="entry name" value="Acid phosphatase/Vanadium-dependent haloperoxidase"/>
    <property type="match status" value="1"/>
</dbReference>
<dbReference type="InterPro" id="IPR036938">
    <property type="entry name" value="PAP2/HPO_sf"/>
</dbReference>
<evidence type="ECO:0000259" key="2">
    <source>
        <dbReference type="SMART" id="SM00014"/>
    </source>
</evidence>
<feature type="domain" description="Phosphatidic acid phosphatase type 2/haloperoxidase" evidence="2">
    <location>
        <begin position="88"/>
        <end position="202"/>
    </location>
</feature>
<sequence>MKSGKWRRLLNRQNTILFLFIIVSLICTSVPYFKFDLLISEKIQSINSVVFQKIMWFVSSIGNQPFMILIVATLSFLLYLFKFRAEAVISSLSAAGSALSGSLIKTLVDRPRPDAGLVNVSVWLSDKSYPSNHVLVFTVYFGFLLYFLMKRPKRKLKGTILLIIFVLLIASIGISRIYLGAHWASDVLGGYLLGVLWLILTIWFYNSYHGKR</sequence>
<keyword evidence="1" id="KW-0812">Transmembrane</keyword>
<feature type="transmembrane region" description="Helical" evidence="1">
    <location>
        <begin position="54"/>
        <end position="81"/>
    </location>
</feature>
<proteinExistence type="predicted"/>
<dbReference type="Gene3D" id="1.20.144.10">
    <property type="entry name" value="Phosphatidic acid phosphatase type 2/haloperoxidase"/>
    <property type="match status" value="2"/>
</dbReference>
<feature type="transmembrane region" description="Helical" evidence="1">
    <location>
        <begin position="88"/>
        <end position="108"/>
    </location>
</feature>
<organism evidence="3 4">
    <name type="scientific">Candidatus Collierbacteria bacterium GW2011_GWA2_42_17</name>
    <dbReference type="NCBI Taxonomy" id="1618378"/>
    <lineage>
        <taxon>Bacteria</taxon>
        <taxon>Candidatus Collieribacteriota</taxon>
    </lineage>
</organism>
<name>A0A0G0Z1Y7_9BACT</name>
<dbReference type="AlphaFoldDB" id="A0A0G0Z1Y7"/>
<gene>
    <name evidence="3" type="ORF">UV06_C0006G0047</name>
</gene>
<dbReference type="SMART" id="SM00014">
    <property type="entry name" value="acidPPc"/>
    <property type="match status" value="1"/>
</dbReference>
<reference evidence="3 4" key="1">
    <citation type="journal article" date="2015" name="Nature">
        <title>rRNA introns, odd ribosomes, and small enigmatic genomes across a large radiation of phyla.</title>
        <authorList>
            <person name="Brown C.T."/>
            <person name="Hug L.A."/>
            <person name="Thomas B.C."/>
            <person name="Sharon I."/>
            <person name="Castelle C.J."/>
            <person name="Singh A."/>
            <person name="Wilkins M.J."/>
            <person name="Williams K.H."/>
            <person name="Banfield J.F."/>
        </authorList>
    </citation>
    <scope>NUCLEOTIDE SEQUENCE [LARGE SCALE GENOMIC DNA]</scope>
</reference>
<evidence type="ECO:0000313" key="4">
    <source>
        <dbReference type="Proteomes" id="UP000033854"/>
    </source>
</evidence>
<dbReference type="Proteomes" id="UP000033854">
    <property type="component" value="Unassembled WGS sequence"/>
</dbReference>
<feature type="transmembrane region" description="Helical" evidence="1">
    <location>
        <begin position="128"/>
        <end position="148"/>
    </location>
</feature>
<accession>A0A0G0Z1Y7</accession>
<feature type="transmembrane region" description="Helical" evidence="1">
    <location>
        <begin position="160"/>
        <end position="181"/>
    </location>
</feature>
<dbReference type="Pfam" id="PF01569">
    <property type="entry name" value="PAP2"/>
    <property type="match status" value="1"/>
</dbReference>